<dbReference type="OrthoDB" id="7620511at2"/>
<evidence type="ECO:0000313" key="2">
    <source>
        <dbReference type="Proteomes" id="UP000249123"/>
    </source>
</evidence>
<name>A0A062U7A0_9PROT</name>
<protein>
    <submittedName>
        <fullName evidence="1">Uncharacterized protein</fullName>
    </submittedName>
</protein>
<dbReference type="RefSeq" id="WP_034825011.1">
    <property type="nucleotide sequence ID" value="NZ_AWFA01000009.1"/>
</dbReference>
<gene>
    <name evidence="1" type="ORF">HY3_10250</name>
</gene>
<accession>A0A328JV16</accession>
<organism evidence="1 2">
    <name type="scientific">Hyphomonas pacifica</name>
    <dbReference type="NCBI Taxonomy" id="1280941"/>
    <lineage>
        <taxon>Bacteria</taxon>
        <taxon>Pseudomonadati</taxon>
        <taxon>Pseudomonadota</taxon>
        <taxon>Alphaproteobacteria</taxon>
        <taxon>Hyphomonadales</taxon>
        <taxon>Hyphomonadaceae</taxon>
        <taxon>Hyphomonas</taxon>
    </lineage>
</organism>
<sequence>MQETLNQIPPEAWPFIDLMFNLTMAAAGIWLGITVFVLWRRHASNLTPVNSAEKSRKVQPDFLNVDHKARAEAIKRGEAFEKELDERDIAERKAEARRQRGKVGLLQRLSGIVALIMSLFTIVSIIYGSIFTVTRMGDMMEEYSTAERLIAIIQTHPIAFSVCVIVILARIYAYFAKPAQKEG</sequence>
<proteinExistence type="predicted"/>
<reference evidence="1 2" key="1">
    <citation type="submission" date="2013-04" db="EMBL/GenBank/DDBJ databases">
        <title>Hyphomonas sp. T24B3 Genome Sequencing.</title>
        <authorList>
            <person name="Lai Q."/>
            <person name="Shao Z."/>
        </authorList>
    </citation>
    <scope>NUCLEOTIDE SEQUENCE [LARGE SCALE GENOMIC DNA]</scope>
    <source>
        <strain evidence="1 2">T24B3</strain>
    </source>
</reference>
<dbReference type="STRING" id="1280941.HY2_10040"/>
<comment type="caution">
    <text evidence="1">The sequence shown here is derived from an EMBL/GenBank/DDBJ whole genome shotgun (WGS) entry which is preliminary data.</text>
</comment>
<dbReference type="AlphaFoldDB" id="A0A062U7A0"/>
<accession>A0A062U7A0</accession>
<dbReference type="EMBL" id="AWFB01000009">
    <property type="protein sequence ID" value="RAN34681.1"/>
    <property type="molecule type" value="Genomic_DNA"/>
</dbReference>
<evidence type="ECO:0000313" key="1">
    <source>
        <dbReference type="EMBL" id="RAN34681.1"/>
    </source>
</evidence>
<dbReference type="Proteomes" id="UP000249123">
    <property type="component" value="Unassembled WGS sequence"/>
</dbReference>
<keyword evidence="2" id="KW-1185">Reference proteome</keyword>